<evidence type="ECO:0000256" key="3">
    <source>
        <dbReference type="ARBA" id="ARBA00022692"/>
    </source>
</evidence>
<dbReference type="Pfam" id="PF00672">
    <property type="entry name" value="HAMP"/>
    <property type="match status" value="1"/>
</dbReference>
<dbReference type="InterPro" id="IPR004090">
    <property type="entry name" value="Chemotax_Me-accpt_rcpt"/>
</dbReference>
<comment type="subcellular location">
    <subcellularLocation>
        <location evidence="1">Cell membrane</location>
        <topology evidence="1">Multi-pass membrane protein</topology>
    </subcellularLocation>
</comment>
<evidence type="ECO:0000259" key="11">
    <source>
        <dbReference type="PROSITE" id="PS50111"/>
    </source>
</evidence>
<evidence type="ECO:0000259" key="12">
    <source>
        <dbReference type="PROSITE" id="PS50885"/>
    </source>
</evidence>
<keyword evidence="3 10" id="KW-0812">Transmembrane</keyword>
<dbReference type="AlphaFoldDB" id="D9QQX6"/>
<protein>
    <submittedName>
        <fullName evidence="13">Methyl-accepting chemotaxis sensory transducer with Cache sensor</fullName>
    </submittedName>
</protein>
<dbReference type="SMART" id="SM00283">
    <property type="entry name" value="MA"/>
    <property type="match status" value="1"/>
</dbReference>
<keyword evidence="9" id="KW-0175">Coiled coil</keyword>
<dbReference type="GO" id="GO:0006935">
    <property type="term" value="P:chemotaxis"/>
    <property type="evidence" value="ECO:0007669"/>
    <property type="project" value="InterPro"/>
</dbReference>
<dbReference type="Gene3D" id="1.10.287.950">
    <property type="entry name" value="Methyl-accepting chemotaxis protein"/>
    <property type="match status" value="1"/>
</dbReference>
<keyword evidence="14" id="KW-1185">Reference proteome</keyword>
<evidence type="ECO:0000256" key="1">
    <source>
        <dbReference type="ARBA" id="ARBA00004651"/>
    </source>
</evidence>
<dbReference type="PANTHER" id="PTHR32089">
    <property type="entry name" value="METHYL-ACCEPTING CHEMOTAXIS PROTEIN MCPB"/>
    <property type="match status" value="1"/>
</dbReference>
<dbReference type="Pfam" id="PF00015">
    <property type="entry name" value="MCPsignal"/>
    <property type="match status" value="1"/>
</dbReference>
<sequence>MLKKIVDKLTIRNKILLGVGLSVLIGMLILGSLILFEFKTFTDENVHNLRELLIREKRQQIKSTVDVMSGTLSDIYDKQQGNLSKEELKELLVNEVNEANFGENGYFYMYNYQGTVIAHGAKPQLINDNLWDLQRKDQYVIRDLAAAAEDGGGFVNFFWEHPETDKMEQKFGYAAPIEGTDWFIGSGAYESAINPKLKAESKKVQQTEWDILLSVFLVLAVELLLLGIIIFKISGYLESNFDKLLTGFKELEDGNLNATVEIDSQDEIGELGRAFNQFATEQSKLLANILGVVDDLSAYSEELSASAQEGNAAIETTTQLIEEMSTNIQQISASAQEVTGLAQEANSQAEIGSENIEQAVSSMKEINNAVEETVEVISNLDSKSEEIGKIVDLITNIAEQTNMLALNASIEAARAGEHGEGFAVVAEEIRELAEETANATDEINNLVTETQQKSNIGLQSIKEVEAKAEKGLEIAEETGEVFAEINNANQETSSNIQQTAAATQDLVENSDEIREAAEENDNVAREVANSSQELASMAQDLKELIEEFEV</sequence>
<dbReference type="Pfam" id="PF17200">
    <property type="entry name" value="sCache_2"/>
    <property type="match status" value="1"/>
</dbReference>
<dbReference type="GO" id="GO:0007165">
    <property type="term" value="P:signal transduction"/>
    <property type="evidence" value="ECO:0007669"/>
    <property type="project" value="UniProtKB-KW"/>
</dbReference>
<dbReference type="GO" id="GO:0005886">
    <property type="term" value="C:plasma membrane"/>
    <property type="evidence" value="ECO:0007669"/>
    <property type="project" value="UniProtKB-SubCell"/>
</dbReference>
<dbReference type="SUPFAM" id="SSF58104">
    <property type="entry name" value="Methyl-accepting chemotaxis protein (MCP) signaling domain"/>
    <property type="match status" value="1"/>
</dbReference>
<dbReference type="PROSITE" id="PS50885">
    <property type="entry name" value="HAMP"/>
    <property type="match status" value="1"/>
</dbReference>
<dbReference type="PRINTS" id="PR00260">
    <property type="entry name" value="CHEMTRNSDUCR"/>
</dbReference>
<reference evidence="13 14" key="1">
    <citation type="journal article" date="2010" name="Stand. Genomic Sci.">
        <title>Complete genome sequence of Acetohalobium arabaticum type strain (Z-7288).</title>
        <authorList>
            <person name="Sikorski J."/>
            <person name="Lapidus A."/>
            <person name="Chertkov O."/>
            <person name="Lucas S."/>
            <person name="Copeland A."/>
            <person name="Glavina Del Rio T."/>
            <person name="Nolan M."/>
            <person name="Tice H."/>
            <person name="Cheng J.F."/>
            <person name="Han C."/>
            <person name="Brambilla E."/>
            <person name="Pitluck S."/>
            <person name="Liolios K."/>
            <person name="Ivanova N."/>
            <person name="Mavromatis K."/>
            <person name="Mikhailova N."/>
            <person name="Pati A."/>
            <person name="Bruce D."/>
            <person name="Detter C."/>
            <person name="Tapia R."/>
            <person name="Goodwin L."/>
            <person name="Chen A."/>
            <person name="Palaniappan K."/>
            <person name="Land M."/>
            <person name="Hauser L."/>
            <person name="Chang Y.J."/>
            <person name="Jeffries C.D."/>
            <person name="Rohde M."/>
            <person name="Goker M."/>
            <person name="Spring S."/>
            <person name="Woyke T."/>
            <person name="Bristow J."/>
            <person name="Eisen J.A."/>
            <person name="Markowitz V."/>
            <person name="Hugenholtz P."/>
            <person name="Kyrpides N.C."/>
            <person name="Klenk H.P."/>
        </authorList>
    </citation>
    <scope>NUCLEOTIDE SEQUENCE [LARGE SCALE GENOMIC DNA]</scope>
    <source>
        <strain evidence="14">ATCC 49924 / DSM 5501 / Z-7288</strain>
    </source>
</reference>
<dbReference type="PANTHER" id="PTHR32089:SF112">
    <property type="entry name" value="LYSOZYME-LIKE PROTEIN-RELATED"/>
    <property type="match status" value="1"/>
</dbReference>
<dbReference type="STRING" id="574087.Acear_1407"/>
<dbReference type="PROSITE" id="PS50111">
    <property type="entry name" value="CHEMOTAXIS_TRANSDUC_2"/>
    <property type="match status" value="1"/>
</dbReference>
<evidence type="ECO:0000256" key="4">
    <source>
        <dbReference type="ARBA" id="ARBA00022989"/>
    </source>
</evidence>
<dbReference type="CDD" id="cd06225">
    <property type="entry name" value="HAMP"/>
    <property type="match status" value="1"/>
</dbReference>
<evidence type="ECO:0000256" key="2">
    <source>
        <dbReference type="ARBA" id="ARBA00022475"/>
    </source>
</evidence>
<dbReference type="InterPro" id="IPR003660">
    <property type="entry name" value="HAMP_dom"/>
</dbReference>
<dbReference type="HOGENOM" id="CLU_000445_107_21_9"/>
<evidence type="ECO:0000256" key="6">
    <source>
        <dbReference type="ARBA" id="ARBA00023224"/>
    </source>
</evidence>
<comment type="similarity">
    <text evidence="7">Belongs to the methyl-accepting chemotaxis (MCP) protein family.</text>
</comment>
<keyword evidence="2" id="KW-1003">Cell membrane</keyword>
<dbReference type="InterPro" id="IPR033480">
    <property type="entry name" value="sCache_2"/>
</dbReference>
<feature type="domain" description="Methyl-accepting transducer" evidence="11">
    <location>
        <begin position="285"/>
        <end position="535"/>
    </location>
</feature>
<keyword evidence="5 10" id="KW-0472">Membrane</keyword>
<evidence type="ECO:0000313" key="13">
    <source>
        <dbReference type="EMBL" id="ADL12917.1"/>
    </source>
</evidence>
<gene>
    <name evidence="13" type="ordered locus">Acear_1407</name>
</gene>
<feature type="coiled-coil region" evidence="9">
    <location>
        <begin position="506"/>
        <end position="547"/>
    </location>
</feature>
<feature type="transmembrane region" description="Helical" evidence="10">
    <location>
        <begin position="211"/>
        <end position="231"/>
    </location>
</feature>
<dbReference type="CDD" id="cd12912">
    <property type="entry name" value="PDC2_MCP_like"/>
    <property type="match status" value="1"/>
</dbReference>
<dbReference type="eggNOG" id="COG4564">
    <property type="taxonomic scope" value="Bacteria"/>
</dbReference>
<evidence type="ECO:0000256" key="8">
    <source>
        <dbReference type="PROSITE-ProRule" id="PRU00284"/>
    </source>
</evidence>
<organism evidence="13 14">
    <name type="scientific">Acetohalobium arabaticum (strain ATCC 49924 / DSM 5501 / Z-7288)</name>
    <dbReference type="NCBI Taxonomy" id="574087"/>
    <lineage>
        <taxon>Bacteria</taxon>
        <taxon>Bacillati</taxon>
        <taxon>Bacillota</taxon>
        <taxon>Clostridia</taxon>
        <taxon>Halanaerobiales</taxon>
        <taxon>Halobacteroidaceae</taxon>
        <taxon>Acetohalobium</taxon>
    </lineage>
</organism>
<dbReference type="CDD" id="cd11386">
    <property type="entry name" value="MCP_signal"/>
    <property type="match status" value="1"/>
</dbReference>
<dbReference type="InterPro" id="IPR004089">
    <property type="entry name" value="MCPsignal_dom"/>
</dbReference>
<dbReference type="SMART" id="SM01049">
    <property type="entry name" value="Cache_2"/>
    <property type="match status" value="1"/>
</dbReference>
<evidence type="ECO:0000256" key="10">
    <source>
        <dbReference type="SAM" id="Phobius"/>
    </source>
</evidence>
<dbReference type="GO" id="GO:0004888">
    <property type="term" value="F:transmembrane signaling receptor activity"/>
    <property type="evidence" value="ECO:0007669"/>
    <property type="project" value="InterPro"/>
</dbReference>
<dbReference type="SMART" id="SM00304">
    <property type="entry name" value="HAMP"/>
    <property type="match status" value="1"/>
</dbReference>
<dbReference type="OrthoDB" id="9810264at2"/>
<proteinExistence type="inferred from homology"/>
<evidence type="ECO:0000256" key="9">
    <source>
        <dbReference type="SAM" id="Coils"/>
    </source>
</evidence>
<evidence type="ECO:0000256" key="7">
    <source>
        <dbReference type="ARBA" id="ARBA00029447"/>
    </source>
</evidence>
<dbReference type="KEGG" id="aar:Acear_1407"/>
<dbReference type="Proteomes" id="UP000001661">
    <property type="component" value="Chromosome"/>
</dbReference>
<name>D9QQX6_ACEAZ</name>
<evidence type="ECO:0000313" key="14">
    <source>
        <dbReference type="Proteomes" id="UP000001661"/>
    </source>
</evidence>
<dbReference type="Gene3D" id="3.30.450.20">
    <property type="entry name" value="PAS domain"/>
    <property type="match status" value="1"/>
</dbReference>
<evidence type="ECO:0000256" key="5">
    <source>
        <dbReference type="ARBA" id="ARBA00023136"/>
    </source>
</evidence>
<keyword evidence="6 8" id="KW-0807">Transducer</keyword>
<feature type="domain" description="HAMP" evidence="12">
    <location>
        <begin position="242"/>
        <end position="287"/>
    </location>
</feature>
<accession>D9QQX6</accession>
<keyword evidence="4 10" id="KW-1133">Transmembrane helix</keyword>
<feature type="transmembrane region" description="Helical" evidence="10">
    <location>
        <begin position="15"/>
        <end position="36"/>
    </location>
</feature>
<dbReference type="RefSeq" id="WP_013278362.1">
    <property type="nucleotide sequence ID" value="NC_014378.1"/>
</dbReference>
<dbReference type="eggNOG" id="COG0840">
    <property type="taxonomic scope" value="Bacteria"/>
</dbReference>
<dbReference type="EMBL" id="CP002105">
    <property type="protein sequence ID" value="ADL12917.1"/>
    <property type="molecule type" value="Genomic_DNA"/>
</dbReference>